<keyword evidence="1" id="KW-1015">Disulfide bond</keyword>
<dbReference type="Pfam" id="PF00147">
    <property type="entry name" value="Fibrinogen_C"/>
    <property type="match status" value="1"/>
</dbReference>
<comment type="function">
    <text evidence="2">Lectin involved in innate immunity. Agglutinates all types of human erythrocytes, Gram-positive and Gram-negative bacteria. Has a stronger agglutinating activity towards Gram-negative bacteria than towards Gram-positive bacteria. Specifically recognizes acetyl group-containing substances on agglutinated cells. The hemagglutinating activity was inhibited by EDTA, acetyl group-containing mono- and disaccharides, N-acetyl derivatives of amino acids, other acetyl group-containing substances, propionamide and benzamide. Enhances the antimicrobial activity of big defensin against Gram-positive bacteria but not against Gram-negative bacteria.</text>
</comment>
<dbReference type="FunFam" id="3.90.215.10:FF:000001">
    <property type="entry name" value="Tenascin isoform 1"/>
    <property type="match status" value="1"/>
</dbReference>
<dbReference type="GO" id="GO:0005615">
    <property type="term" value="C:extracellular space"/>
    <property type="evidence" value="ECO:0007669"/>
    <property type="project" value="TreeGrafter"/>
</dbReference>
<dbReference type="Gene3D" id="3.90.215.10">
    <property type="entry name" value="Gamma Fibrinogen, chain A, domain 1"/>
    <property type="match status" value="1"/>
</dbReference>
<comment type="caution">
    <text evidence="4">The sequence shown here is derived from an EMBL/GenBank/DDBJ whole genome shotgun (WGS) entry which is preliminary data.</text>
</comment>
<dbReference type="PANTHER" id="PTHR19143:SF458">
    <property type="entry name" value="FIBRINOGEN C-TERMINAL DOMAIN-CONTAINING PROTEIN-RELATED"/>
    <property type="match status" value="1"/>
</dbReference>
<sequence length="220" mass="25087">ILCASGSKNCADLYNRGYKSSEPVQIFPYSCSPHDSVSVLCDEDWTIIQRRQDVQPRVNFTRPWADYVQGFGELTGEFWLGLDHLHRLTSDTSNELYIELEDWESNTRWAKYSTFAVGPAEDNYRLTVTGYSGDAGDAMKERHNGQAFSTYDQDNDASSGNCVQEYKGGWWYGNCHHANLNGRGDRGTDTTDSAGIIWQQWRGWNYSLRAVTMKIRHVTN</sequence>
<evidence type="ECO:0000313" key="4">
    <source>
        <dbReference type="EMBL" id="CAL4100934.1"/>
    </source>
</evidence>
<dbReference type="InterPro" id="IPR020837">
    <property type="entry name" value="Fibrinogen_CS"/>
</dbReference>
<dbReference type="Proteomes" id="UP001497623">
    <property type="component" value="Unassembled WGS sequence"/>
</dbReference>
<gene>
    <name evidence="4" type="ORF">MNOR_LOCUS16905</name>
</gene>
<dbReference type="GO" id="GO:0030246">
    <property type="term" value="F:carbohydrate binding"/>
    <property type="evidence" value="ECO:0007669"/>
    <property type="project" value="UniProtKB-ARBA"/>
</dbReference>
<protein>
    <recommendedName>
        <fullName evidence="3">Fibrinogen C-terminal domain-containing protein</fullName>
    </recommendedName>
</protein>
<dbReference type="CDD" id="cd00087">
    <property type="entry name" value="FReD"/>
    <property type="match status" value="1"/>
</dbReference>
<feature type="domain" description="Fibrinogen C-terminal" evidence="3">
    <location>
        <begin position="1"/>
        <end position="219"/>
    </location>
</feature>
<reference evidence="4 5" key="1">
    <citation type="submission" date="2024-05" db="EMBL/GenBank/DDBJ databases">
        <authorList>
            <person name="Wallberg A."/>
        </authorList>
    </citation>
    <scope>NUCLEOTIDE SEQUENCE [LARGE SCALE GENOMIC DNA]</scope>
</reference>
<proteinExistence type="predicted"/>
<accession>A0AAV2QXL9</accession>
<dbReference type="PROSITE" id="PS00514">
    <property type="entry name" value="FIBRINOGEN_C_1"/>
    <property type="match status" value="1"/>
</dbReference>
<dbReference type="SMART" id="SM00186">
    <property type="entry name" value="FBG"/>
    <property type="match status" value="1"/>
</dbReference>
<name>A0AAV2QXL9_MEGNR</name>
<keyword evidence="5" id="KW-1185">Reference proteome</keyword>
<dbReference type="InterPro" id="IPR036056">
    <property type="entry name" value="Fibrinogen-like_C"/>
</dbReference>
<dbReference type="SUPFAM" id="SSF56496">
    <property type="entry name" value="Fibrinogen C-terminal domain-like"/>
    <property type="match status" value="1"/>
</dbReference>
<organism evidence="4 5">
    <name type="scientific">Meganyctiphanes norvegica</name>
    <name type="common">Northern krill</name>
    <name type="synonym">Thysanopoda norvegica</name>
    <dbReference type="NCBI Taxonomy" id="48144"/>
    <lineage>
        <taxon>Eukaryota</taxon>
        <taxon>Metazoa</taxon>
        <taxon>Ecdysozoa</taxon>
        <taxon>Arthropoda</taxon>
        <taxon>Crustacea</taxon>
        <taxon>Multicrustacea</taxon>
        <taxon>Malacostraca</taxon>
        <taxon>Eumalacostraca</taxon>
        <taxon>Eucarida</taxon>
        <taxon>Euphausiacea</taxon>
        <taxon>Euphausiidae</taxon>
        <taxon>Meganyctiphanes</taxon>
    </lineage>
</organism>
<dbReference type="InterPro" id="IPR002181">
    <property type="entry name" value="Fibrinogen_a/b/g_C_dom"/>
</dbReference>
<evidence type="ECO:0000256" key="2">
    <source>
        <dbReference type="ARBA" id="ARBA00053344"/>
    </source>
</evidence>
<evidence type="ECO:0000313" key="5">
    <source>
        <dbReference type="Proteomes" id="UP001497623"/>
    </source>
</evidence>
<dbReference type="PROSITE" id="PS51406">
    <property type="entry name" value="FIBRINOGEN_C_2"/>
    <property type="match status" value="1"/>
</dbReference>
<dbReference type="PANTHER" id="PTHR19143">
    <property type="entry name" value="FIBRINOGEN/TENASCIN/ANGIOPOEITIN"/>
    <property type="match status" value="1"/>
</dbReference>
<evidence type="ECO:0000259" key="3">
    <source>
        <dbReference type="PROSITE" id="PS51406"/>
    </source>
</evidence>
<evidence type="ECO:0000256" key="1">
    <source>
        <dbReference type="ARBA" id="ARBA00023157"/>
    </source>
</evidence>
<feature type="non-terminal residue" evidence="4">
    <location>
        <position position="1"/>
    </location>
</feature>
<dbReference type="AlphaFoldDB" id="A0AAV2QXL9"/>
<dbReference type="EMBL" id="CAXKWB010011350">
    <property type="protein sequence ID" value="CAL4100934.1"/>
    <property type="molecule type" value="Genomic_DNA"/>
</dbReference>
<dbReference type="InterPro" id="IPR050373">
    <property type="entry name" value="Fibrinogen_C-term_domain"/>
</dbReference>
<dbReference type="InterPro" id="IPR014716">
    <property type="entry name" value="Fibrinogen_a/b/g_C_1"/>
</dbReference>